<dbReference type="Pfam" id="PF06580">
    <property type="entry name" value="His_kinase"/>
    <property type="match status" value="1"/>
</dbReference>
<dbReference type="GO" id="GO:0000155">
    <property type="term" value="F:phosphorelay sensor kinase activity"/>
    <property type="evidence" value="ECO:0007669"/>
    <property type="project" value="InterPro"/>
</dbReference>
<evidence type="ECO:0000256" key="1">
    <source>
        <dbReference type="ARBA" id="ARBA00000085"/>
    </source>
</evidence>
<evidence type="ECO:0000313" key="19">
    <source>
        <dbReference type="Proteomes" id="UP000294678"/>
    </source>
</evidence>
<evidence type="ECO:0000256" key="2">
    <source>
        <dbReference type="ARBA" id="ARBA00004651"/>
    </source>
</evidence>
<evidence type="ECO:0000256" key="4">
    <source>
        <dbReference type="ARBA" id="ARBA00022475"/>
    </source>
</evidence>
<dbReference type="Gene3D" id="3.30.565.10">
    <property type="entry name" value="Histidine kinase-like ATPase, C-terminal domain"/>
    <property type="match status" value="1"/>
</dbReference>
<dbReference type="Gene3D" id="3.30.450.40">
    <property type="match status" value="1"/>
</dbReference>
<dbReference type="PANTHER" id="PTHR34220:SF7">
    <property type="entry name" value="SENSOR HISTIDINE KINASE YPDA"/>
    <property type="match status" value="1"/>
</dbReference>
<keyword evidence="10" id="KW-0067">ATP-binding</keyword>
<evidence type="ECO:0000313" key="18">
    <source>
        <dbReference type="EMBL" id="TDT71588.1"/>
    </source>
</evidence>
<dbReference type="EC" id="2.7.13.3" evidence="3"/>
<dbReference type="RefSeq" id="WP_134112847.1">
    <property type="nucleotide sequence ID" value="NZ_SOBG01000003.1"/>
</dbReference>
<keyword evidence="7 14" id="KW-0812">Transmembrane</keyword>
<evidence type="ECO:0000259" key="15">
    <source>
        <dbReference type="Pfam" id="PF02518"/>
    </source>
</evidence>
<dbReference type="GO" id="GO:0005886">
    <property type="term" value="C:plasma membrane"/>
    <property type="evidence" value="ECO:0007669"/>
    <property type="project" value="UniProtKB-SubCell"/>
</dbReference>
<dbReference type="InterPro" id="IPR010559">
    <property type="entry name" value="Sig_transdc_His_kin_internal"/>
</dbReference>
<evidence type="ECO:0000256" key="9">
    <source>
        <dbReference type="ARBA" id="ARBA00022777"/>
    </source>
</evidence>
<dbReference type="SUPFAM" id="SSF55781">
    <property type="entry name" value="GAF domain-like"/>
    <property type="match status" value="1"/>
</dbReference>
<evidence type="ECO:0000259" key="16">
    <source>
        <dbReference type="Pfam" id="PF06580"/>
    </source>
</evidence>
<evidence type="ECO:0000256" key="7">
    <source>
        <dbReference type="ARBA" id="ARBA00022692"/>
    </source>
</evidence>
<dbReference type="InterPro" id="IPR011620">
    <property type="entry name" value="Sig_transdc_His_kinase_LytS_TM"/>
</dbReference>
<gene>
    <name evidence="18" type="ORF">EV215_0966</name>
</gene>
<dbReference type="Pfam" id="PF15714">
    <property type="entry name" value="SpoVT_C"/>
    <property type="match status" value="1"/>
</dbReference>
<evidence type="ECO:0000256" key="3">
    <source>
        <dbReference type="ARBA" id="ARBA00012438"/>
    </source>
</evidence>
<evidence type="ECO:0000256" key="12">
    <source>
        <dbReference type="ARBA" id="ARBA00023012"/>
    </source>
</evidence>
<dbReference type="AlphaFoldDB" id="A0AA46DZ77"/>
<dbReference type="Pfam" id="PF07694">
    <property type="entry name" value="5TM-5TMR_LYT"/>
    <property type="match status" value="1"/>
</dbReference>
<feature type="domain" description="Signal transduction histidine kinase internal region" evidence="16">
    <location>
        <begin position="365"/>
        <end position="443"/>
    </location>
</feature>
<dbReference type="InterPro" id="IPR036890">
    <property type="entry name" value="HATPase_C_sf"/>
</dbReference>
<comment type="caution">
    <text evidence="18">The sequence shown here is derived from an EMBL/GenBank/DDBJ whole genome shotgun (WGS) entry which is preliminary data.</text>
</comment>
<comment type="subcellular location">
    <subcellularLocation>
        <location evidence="2">Cell membrane</location>
        <topology evidence="2">Multi-pass membrane protein</topology>
    </subcellularLocation>
</comment>
<feature type="transmembrane region" description="Helical" evidence="14">
    <location>
        <begin position="135"/>
        <end position="157"/>
    </location>
</feature>
<dbReference type="GO" id="GO:0071555">
    <property type="term" value="P:cell wall organization"/>
    <property type="evidence" value="ECO:0007669"/>
    <property type="project" value="InterPro"/>
</dbReference>
<comment type="catalytic activity">
    <reaction evidence="1">
        <text>ATP + protein L-histidine = ADP + protein N-phospho-L-histidine.</text>
        <dbReference type="EC" id="2.7.13.3"/>
    </reaction>
</comment>
<keyword evidence="8" id="KW-0547">Nucleotide-binding</keyword>
<dbReference type="SUPFAM" id="SSF55874">
    <property type="entry name" value="ATPase domain of HSP90 chaperone/DNA topoisomerase II/histidine kinase"/>
    <property type="match status" value="1"/>
</dbReference>
<reference evidence="18 19" key="1">
    <citation type="submission" date="2019-03" db="EMBL/GenBank/DDBJ databases">
        <title>Genomic Encyclopedia of Type Strains, Phase IV (KMG-IV): sequencing the most valuable type-strain genomes for metagenomic binning, comparative biology and taxonomic classification.</title>
        <authorList>
            <person name="Goeker M."/>
        </authorList>
    </citation>
    <scope>NUCLEOTIDE SEQUENCE [LARGE SCALE GENOMIC DNA]</scope>
    <source>
        <strain evidence="18 19">DSM 100055</strain>
    </source>
</reference>
<keyword evidence="6" id="KW-0808">Transferase</keyword>
<evidence type="ECO:0000256" key="5">
    <source>
        <dbReference type="ARBA" id="ARBA00022553"/>
    </source>
</evidence>
<keyword evidence="19" id="KW-1185">Reference proteome</keyword>
<dbReference type="GO" id="GO:0005524">
    <property type="term" value="F:ATP binding"/>
    <property type="evidence" value="ECO:0007669"/>
    <property type="project" value="UniProtKB-KW"/>
</dbReference>
<keyword evidence="11 14" id="KW-1133">Transmembrane helix</keyword>
<dbReference type="InterPro" id="IPR003594">
    <property type="entry name" value="HATPase_dom"/>
</dbReference>
<evidence type="ECO:0000256" key="14">
    <source>
        <dbReference type="SAM" id="Phobius"/>
    </source>
</evidence>
<organism evidence="18 19">
    <name type="scientific">Hypnocyclicus thermotrophus</name>
    <dbReference type="NCBI Taxonomy" id="1627895"/>
    <lineage>
        <taxon>Bacteria</taxon>
        <taxon>Fusobacteriati</taxon>
        <taxon>Fusobacteriota</taxon>
        <taxon>Fusobacteriia</taxon>
        <taxon>Fusobacteriales</taxon>
        <taxon>Fusobacteriaceae</taxon>
        <taxon>Hypnocyclicus</taxon>
    </lineage>
</organism>
<keyword evidence="13 14" id="KW-0472">Membrane</keyword>
<evidence type="ECO:0000256" key="8">
    <source>
        <dbReference type="ARBA" id="ARBA00022741"/>
    </source>
</evidence>
<evidence type="ECO:0000256" key="10">
    <source>
        <dbReference type="ARBA" id="ARBA00022840"/>
    </source>
</evidence>
<feature type="transmembrane region" description="Helical" evidence="14">
    <location>
        <begin position="169"/>
        <end position="188"/>
    </location>
</feature>
<protein>
    <recommendedName>
        <fullName evidence="3">histidine kinase</fullName>
        <ecNumber evidence="3">2.7.13.3</ecNumber>
    </recommendedName>
</protein>
<feature type="domain" description="Signal transduction histidine kinase 5TM receptor LytS transmembrane region" evidence="17">
    <location>
        <begin position="26"/>
        <end position="191"/>
    </location>
</feature>
<feature type="transmembrane region" description="Helical" evidence="14">
    <location>
        <begin position="12"/>
        <end position="31"/>
    </location>
</feature>
<evidence type="ECO:0000256" key="6">
    <source>
        <dbReference type="ARBA" id="ARBA00022679"/>
    </source>
</evidence>
<proteinExistence type="predicted"/>
<feature type="transmembrane region" description="Helical" evidence="14">
    <location>
        <begin position="73"/>
        <end position="97"/>
    </location>
</feature>
<evidence type="ECO:0000256" key="13">
    <source>
        <dbReference type="ARBA" id="ARBA00023136"/>
    </source>
</evidence>
<dbReference type="InterPro" id="IPR029016">
    <property type="entry name" value="GAF-like_dom_sf"/>
</dbReference>
<dbReference type="Proteomes" id="UP000294678">
    <property type="component" value="Unassembled WGS sequence"/>
</dbReference>
<dbReference type="EMBL" id="SOBG01000003">
    <property type="protein sequence ID" value="TDT71588.1"/>
    <property type="molecule type" value="Genomic_DNA"/>
</dbReference>
<dbReference type="InterPro" id="IPR050640">
    <property type="entry name" value="Bact_2-comp_sensor_kinase"/>
</dbReference>
<evidence type="ECO:0000259" key="17">
    <source>
        <dbReference type="Pfam" id="PF07694"/>
    </source>
</evidence>
<evidence type="ECO:0000256" key="11">
    <source>
        <dbReference type="ARBA" id="ARBA00022989"/>
    </source>
</evidence>
<keyword evidence="4" id="KW-1003">Cell membrane</keyword>
<feature type="domain" description="Histidine kinase/HSP90-like ATPase" evidence="15">
    <location>
        <begin position="463"/>
        <end position="555"/>
    </location>
</feature>
<name>A0AA46DZ77_9FUSO</name>
<sequence length="556" mass="62671">MLILFSHLLNNLGYVIAIAFFLSKLKIFQKIMQKDNFSLYDKLFLSLIFGTMAIIGTYVGVDYKGAIANTRNIGVVVAGLLGGPLVGMLAGIMAGLHRILIDIGGITSIPCGIATIIGGFIGGYFYKKSNLQNRYIYGFIGGFLVENISMAFILILSKPFEKAFDIVRNIYVPMVFANAVGVSVIILITESIKKEKDRVAGEQAKLALEIANKTLPYFRELNNSSLRKVCATVLNSLNADLVVITDKENILSYFSKKDEFTITHQKILSKATKDVLYTGKTLICDRKEDMINFIYNEKHLKSIKSAIISPLKSENQIIGTIKIYFSSEKQMTEKQKYLVEGLSNLISTQMEISKLENVKKTAKTAEIKALQAQINPHFLFNALNTIASFVRINPEKAREIIINLSTYFRYNIEAGEKFVKISKEIEHVKSYVNIEKARFGNRLNIIYEIDESILNKEIPAFTIQPLVENAIKHGIIESGIGDTVWVYIKDKKDKIYIEVTDNGVGIKKEIIEKIHNNNIESSKIGLNNVYHRLKLIYDNEIEINRLTQGTQIKFEI</sequence>
<keyword evidence="12" id="KW-0902">Two-component regulatory system</keyword>
<dbReference type="Pfam" id="PF02518">
    <property type="entry name" value="HATPase_c"/>
    <property type="match status" value="1"/>
</dbReference>
<keyword evidence="9 18" id="KW-0418">Kinase</keyword>
<feature type="transmembrane region" description="Helical" evidence="14">
    <location>
        <begin position="43"/>
        <end position="61"/>
    </location>
</feature>
<dbReference type="PANTHER" id="PTHR34220">
    <property type="entry name" value="SENSOR HISTIDINE KINASE YPDA"/>
    <property type="match status" value="1"/>
</dbReference>
<dbReference type="Gene3D" id="1.10.1760.20">
    <property type="match status" value="1"/>
</dbReference>
<keyword evidence="5" id="KW-0597">Phosphoprotein</keyword>
<accession>A0AA46DZ77</accession>
<feature type="transmembrane region" description="Helical" evidence="14">
    <location>
        <begin position="103"/>
        <end position="126"/>
    </location>
</feature>